<dbReference type="RefSeq" id="WP_128812498.1">
    <property type="nucleotide sequence ID" value="NZ_CP032094.1"/>
</dbReference>
<dbReference type="Proteomes" id="UP000262832">
    <property type="component" value="Chromosome II"/>
</dbReference>
<protein>
    <recommendedName>
        <fullName evidence="3">CPXCG motif-containing cysteine-rich protein</fullName>
    </recommendedName>
</protein>
<gene>
    <name evidence="1" type="ORF">D1115_16235</name>
</gene>
<evidence type="ECO:0000313" key="1">
    <source>
        <dbReference type="EMBL" id="AXY02585.1"/>
    </source>
</evidence>
<name>A0ABM6YXQ8_9VIBR</name>
<keyword evidence="2" id="KW-1185">Reference proteome</keyword>
<dbReference type="EMBL" id="CP032094">
    <property type="protein sequence ID" value="AXY02585.1"/>
    <property type="molecule type" value="Genomic_DNA"/>
</dbReference>
<reference evidence="1 2" key="1">
    <citation type="submission" date="2018-08" db="EMBL/GenBank/DDBJ databases">
        <title>Genomic taxonomy of the Vibrionaceae family.</title>
        <authorList>
            <person name="Gomez-Gil B."/>
            <person name="Tanaka M."/>
            <person name="Sawabe T."/>
            <person name="Enciso-Ibarra K."/>
        </authorList>
    </citation>
    <scope>NUCLEOTIDE SEQUENCE [LARGE SCALE GENOMIC DNA]</scope>
    <source>
        <strain evidence="1 2">CAIM 1831</strain>
    </source>
</reference>
<evidence type="ECO:0008006" key="3">
    <source>
        <dbReference type="Google" id="ProtNLM"/>
    </source>
</evidence>
<accession>A0ABM6YXQ8</accession>
<organism evidence="1 2">
    <name type="scientific">Vibrio alfacsensis</name>
    <dbReference type="NCBI Taxonomy" id="1074311"/>
    <lineage>
        <taxon>Bacteria</taxon>
        <taxon>Pseudomonadati</taxon>
        <taxon>Pseudomonadota</taxon>
        <taxon>Gammaproteobacteria</taxon>
        <taxon>Vibrionales</taxon>
        <taxon>Vibrionaceae</taxon>
        <taxon>Vibrio</taxon>
    </lineage>
</organism>
<sequence>MKCEFEFICDKAWSDLEDIGNDKMKYCSYCHQHVYLAENSAELERLANKKRCAYFRPDHQDGSEQVVLRFLGRVVSK</sequence>
<proteinExistence type="predicted"/>
<evidence type="ECO:0000313" key="2">
    <source>
        <dbReference type="Proteomes" id="UP000262832"/>
    </source>
</evidence>